<gene>
    <name evidence="1" type="ORF">LZ24_00782</name>
</gene>
<sequence>MVEPAIITLYGIAGETIEQEIVLKPDPEYPFMVKDIRATRGGDFDFSLSEPDENGSYLISVSNITKKAGRYYDTLILDIESPVRKDIRIRVLGDIRPPE</sequence>
<reference evidence="1 2" key="1">
    <citation type="submission" date="2019-07" db="EMBL/GenBank/DDBJ databases">
        <title>Genome sequencing of 100 strains of the haloalkaliphilic chemolithoautotrophic sulfur-oxidizing bacterium Thioalkalivibrio.</title>
        <authorList>
            <person name="Muyzer G."/>
        </authorList>
    </citation>
    <scope>NUCLEOTIDE SEQUENCE [LARGE SCALE GENOMIC DNA]</scope>
    <source>
        <strain evidence="1 2">ASO4-4</strain>
    </source>
</reference>
<dbReference type="EMBL" id="VLLC01000004">
    <property type="protein sequence ID" value="TWI75331.1"/>
    <property type="molecule type" value="Genomic_DNA"/>
</dbReference>
<dbReference type="Proteomes" id="UP000318307">
    <property type="component" value="Unassembled WGS sequence"/>
</dbReference>
<comment type="caution">
    <text evidence="1">The sequence shown here is derived from an EMBL/GenBank/DDBJ whole genome shotgun (WGS) entry which is preliminary data.</text>
</comment>
<evidence type="ECO:0000313" key="1">
    <source>
        <dbReference type="EMBL" id="TWI75331.1"/>
    </source>
</evidence>
<keyword evidence="2" id="KW-1185">Reference proteome</keyword>
<proteinExistence type="predicted"/>
<name>A0A562S1Y4_9BACT</name>
<accession>A0A562S1Y4</accession>
<protein>
    <submittedName>
        <fullName evidence="1">Uncharacterized protein</fullName>
    </submittedName>
</protein>
<evidence type="ECO:0000313" key="2">
    <source>
        <dbReference type="Proteomes" id="UP000318307"/>
    </source>
</evidence>
<dbReference type="AlphaFoldDB" id="A0A562S1Y4"/>
<dbReference type="OrthoDB" id="5420927at2"/>
<organism evidence="1 2">
    <name type="scientific">Desulfobotulus alkaliphilus</name>
    <dbReference type="NCBI Taxonomy" id="622671"/>
    <lineage>
        <taxon>Bacteria</taxon>
        <taxon>Pseudomonadati</taxon>
        <taxon>Thermodesulfobacteriota</taxon>
        <taxon>Desulfobacteria</taxon>
        <taxon>Desulfobacterales</taxon>
        <taxon>Desulfobacteraceae</taxon>
        <taxon>Desulfobotulus</taxon>
    </lineage>
</organism>